<name>A0A6A5YE68_9PLEO</name>
<accession>A0A6A5YE68</accession>
<reference evidence="2" key="1">
    <citation type="journal article" date="2020" name="Stud. Mycol.">
        <title>101 Dothideomycetes genomes: a test case for predicting lifestyles and emergence of pathogens.</title>
        <authorList>
            <person name="Haridas S."/>
            <person name="Albert R."/>
            <person name="Binder M."/>
            <person name="Bloem J."/>
            <person name="Labutti K."/>
            <person name="Salamov A."/>
            <person name="Andreopoulos B."/>
            <person name="Baker S."/>
            <person name="Barry K."/>
            <person name="Bills G."/>
            <person name="Bluhm B."/>
            <person name="Cannon C."/>
            <person name="Castanera R."/>
            <person name="Culley D."/>
            <person name="Daum C."/>
            <person name="Ezra D."/>
            <person name="Gonzalez J."/>
            <person name="Henrissat B."/>
            <person name="Kuo A."/>
            <person name="Liang C."/>
            <person name="Lipzen A."/>
            <person name="Lutzoni F."/>
            <person name="Magnuson J."/>
            <person name="Mondo S."/>
            <person name="Nolan M."/>
            <person name="Ohm R."/>
            <person name="Pangilinan J."/>
            <person name="Park H.-J."/>
            <person name="Ramirez L."/>
            <person name="Alfaro M."/>
            <person name="Sun H."/>
            <person name="Tritt A."/>
            <person name="Yoshinaga Y."/>
            <person name="Zwiers L.-H."/>
            <person name="Turgeon B."/>
            <person name="Goodwin S."/>
            <person name="Spatafora J."/>
            <person name="Crous P."/>
            <person name="Grigoriev I."/>
        </authorList>
    </citation>
    <scope>NUCLEOTIDE SEQUENCE</scope>
    <source>
        <strain evidence="2">CBS 627.86</strain>
    </source>
</reference>
<dbReference type="Proteomes" id="UP000799770">
    <property type="component" value="Unassembled WGS sequence"/>
</dbReference>
<dbReference type="OrthoDB" id="4153866at2759"/>
<keyword evidence="1" id="KW-0732">Signal</keyword>
<dbReference type="AlphaFoldDB" id="A0A6A5YE68"/>
<organism evidence="2 3">
    <name type="scientific">Lophiotrema nucula</name>
    <dbReference type="NCBI Taxonomy" id="690887"/>
    <lineage>
        <taxon>Eukaryota</taxon>
        <taxon>Fungi</taxon>
        <taxon>Dikarya</taxon>
        <taxon>Ascomycota</taxon>
        <taxon>Pezizomycotina</taxon>
        <taxon>Dothideomycetes</taxon>
        <taxon>Pleosporomycetidae</taxon>
        <taxon>Pleosporales</taxon>
        <taxon>Lophiotremataceae</taxon>
        <taxon>Lophiotrema</taxon>
    </lineage>
</organism>
<evidence type="ECO:0000313" key="3">
    <source>
        <dbReference type="Proteomes" id="UP000799770"/>
    </source>
</evidence>
<dbReference type="EMBL" id="ML977377">
    <property type="protein sequence ID" value="KAF2105582.1"/>
    <property type="molecule type" value="Genomic_DNA"/>
</dbReference>
<gene>
    <name evidence="2" type="ORF">BDV96DRAFT_677394</name>
</gene>
<evidence type="ECO:0008006" key="4">
    <source>
        <dbReference type="Google" id="ProtNLM"/>
    </source>
</evidence>
<proteinExistence type="predicted"/>
<sequence length="292" mass="32373">MHFHSLVLSTLVVLAVAAPTSNEAFAAKKREDIQLADGTFLTVSEATKRSPGELQLADGTYLTIGDATKRSLDELQLADGTILEMKDRSNKQKRSRHDIQLRDGSWLSVRDIPTAQDETRHDLGKREDDKISSCGPRSGWIPINDHGFYNGFPMWGYNSTVSVFCQRASYDFYGNPVIVAAGLSASYTVRWSVDKLGVPDDQRDNRVGLKNDVPGHIEFQINNKRGNGMEYVVTEQDCITFLMHMADPNGPCYGKNNGDTKGGTWQTEDNKLTFHALPAAEIPATPPHDETK</sequence>
<protein>
    <recommendedName>
        <fullName evidence="4">Secreted protein</fullName>
    </recommendedName>
</protein>
<feature type="signal peptide" evidence="1">
    <location>
        <begin position="1"/>
        <end position="17"/>
    </location>
</feature>
<evidence type="ECO:0000256" key="1">
    <source>
        <dbReference type="SAM" id="SignalP"/>
    </source>
</evidence>
<evidence type="ECO:0000313" key="2">
    <source>
        <dbReference type="EMBL" id="KAF2105582.1"/>
    </source>
</evidence>
<feature type="chain" id="PRO_5025402979" description="Secreted protein" evidence="1">
    <location>
        <begin position="18"/>
        <end position="292"/>
    </location>
</feature>
<keyword evidence="3" id="KW-1185">Reference proteome</keyword>